<dbReference type="InterPro" id="IPR006685">
    <property type="entry name" value="MscS_channel_2nd"/>
</dbReference>
<feature type="transmembrane region" description="Helical" evidence="9">
    <location>
        <begin position="490"/>
        <end position="514"/>
    </location>
</feature>
<evidence type="ECO:0000256" key="5">
    <source>
        <dbReference type="ARBA" id="ARBA00022989"/>
    </source>
</evidence>
<dbReference type="EMBL" id="SMUV01000057">
    <property type="protein sequence ID" value="TDK50291.1"/>
    <property type="molecule type" value="Genomic_DNA"/>
</dbReference>
<keyword evidence="5 9" id="KW-1133">Transmembrane helix</keyword>
<feature type="transmembrane region" description="Helical" evidence="9">
    <location>
        <begin position="609"/>
        <end position="638"/>
    </location>
</feature>
<dbReference type="GO" id="GO:0005886">
    <property type="term" value="C:plasma membrane"/>
    <property type="evidence" value="ECO:0007669"/>
    <property type="project" value="UniProtKB-SubCell"/>
</dbReference>
<dbReference type="InterPro" id="IPR011066">
    <property type="entry name" value="MscS_channel_C_sf"/>
</dbReference>
<evidence type="ECO:0000313" key="14">
    <source>
        <dbReference type="Proteomes" id="UP000295301"/>
    </source>
</evidence>
<gene>
    <name evidence="13" type="ORF">E1832_06590</name>
</gene>
<feature type="transmembrane region" description="Helical" evidence="9">
    <location>
        <begin position="384"/>
        <end position="401"/>
    </location>
</feature>
<feature type="transmembrane region" description="Helical" evidence="9">
    <location>
        <begin position="236"/>
        <end position="253"/>
    </location>
</feature>
<keyword evidence="3" id="KW-1003">Cell membrane</keyword>
<comment type="subcellular location">
    <subcellularLocation>
        <location evidence="1">Cell membrane</location>
        <topology evidence="1">Multi-pass membrane protein</topology>
    </subcellularLocation>
</comment>
<dbReference type="Proteomes" id="UP000295301">
    <property type="component" value="Unassembled WGS sequence"/>
</dbReference>
<dbReference type="OrthoDB" id="9799209at2"/>
<dbReference type="PANTHER" id="PTHR30347">
    <property type="entry name" value="POTASSIUM CHANNEL RELATED"/>
    <property type="match status" value="1"/>
</dbReference>
<keyword evidence="7" id="KW-0175">Coiled coil</keyword>
<sequence length="823" mass="88162">MARRSAQSHRAAERVRRLVIGPLLAALLALPGSGALAQAQEVVDPAATTEAPAVEETLSPPLKQDPYYTAWLETAQRAENAIDANRASNAALEELRAQLVAYRQTFLESRDRNSSRIETLKSQLSALGAAPAEGTEEPADIAALRDRLNAQMRELTVPAVVAQEAYSRADGLIAELDRIVRERQARQLLSRGQTPLNPAGWTAALRDLTVLLRDVRNETVSSWRAARDLNRLRDNAPLILLFTIGGLILLVRGRAWAERAGGYLRGFGGRGTGVWSFIVSLGRIGLPLIGLFLITRAVNASEAVGLRGTLFMNVLPVWGTIILGFLWLGDRLYSKRDQDAQIPLPAAARSAARRGLLYVALLLVFYRAIGLVETVQTISEASRAVLVFPIIVAASVVLLRLRRVTLIEDTGGETIPAGLRRMAPALRALSLVVAAVTPLLAAAGYQTLAEAIIFPAIMTLALLGAVLVLQRFIGDLYVWLSNAGEGAGDSIVPALAGFALVVLSLPALALIWGARVADLTELWARFLAGFNIGDTNISPTDFLTFAVIFGIGYAGTRALQSALSSSLLPRTGLDAGGQNAVVSGIGYLGILLSALVAITTAGIDLSSLAIVAGALSVGIGFGLQNIVSNFVSGIILLIERPISEGDWIEVNGQMGYVRDISVRSTRIETFDRTDVIVPNADLVSGLVTNYTRGNTVGRVIVPVGVAYGTDTRLVETLLREIANAHPMVLANPTPNVVFQGFGADSLDFEIRAILRDVNWVLSVKSDMNHEIAKRFAEAGIEIPFAQRDIWLRNPEALRPAEKGPAEEEGGDEATEPKRADGNV</sequence>
<dbReference type="SUPFAM" id="SSF82861">
    <property type="entry name" value="Mechanosensitive channel protein MscS (YggB), transmembrane region"/>
    <property type="match status" value="1"/>
</dbReference>
<evidence type="ECO:0000256" key="6">
    <source>
        <dbReference type="ARBA" id="ARBA00023136"/>
    </source>
</evidence>
<protein>
    <submittedName>
        <fullName evidence="13">Mechanosensitive ion channel family protein</fullName>
    </submittedName>
</protein>
<dbReference type="Gene3D" id="3.30.70.100">
    <property type="match status" value="1"/>
</dbReference>
<evidence type="ECO:0000256" key="9">
    <source>
        <dbReference type="SAM" id="Phobius"/>
    </source>
</evidence>
<reference evidence="13 14" key="1">
    <citation type="submission" date="2019-03" db="EMBL/GenBank/DDBJ databases">
        <title>Ruegeria lutea sp. nov., a novel strain, isolated from marine sediment, the Masan Bay, South Korea.</title>
        <authorList>
            <person name="Kim J."/>
            <person name="Kim D.-Y."/>
            <person name="Lee S.-S."/>
        </authorList>
    </citation>
    <scope>NUCLEOTIDE SEQUENCE [LARGE SCALE GENOMIC DNA]</scope>
    <source>
        <strain evidence="13 14">318-1</strain>
    </source>
</reference>
<dbReference type="InterPro" id="IPR010920">
    <property type="entry name" value="LSM_dom_sf"/>
</dbReference>
<evidence type="ECO:0000256" key="1">
    <source>
        <dbReference type="ARBA" id="ARBA00004651"/>
    </source>
</evidence>
<feature type="transmembrane region" description="Helical" evidence="9">
    <location>
        <begin position="542"/>
        <end position="559"/>
    </location>
</feature>
<feature type="transmembrane region" description="Helical" evidence="9">
    <location>
        <begin position="355"/>
        <end position="372"/>
    </location>
</feature>
<evidence type="ECO:0000256" key="4">
    <source>
        <dbReference type="ARBA" id="ARBA00022692"/>
    </source>
</evidence>
<comment type="caution">
    <text evidence="13">The sequence shown here is derived from an EMBL/GenBank/DDBJ whole genome shotgun (WGS) entry which is preliminary data.</text>
</comment>
<feature type="coiled-coil region" evidence="7">
    <location>
        <begin position="75"/>
        <end position="112"/>
    </location>
</feature>
<evidence type="ECO:0000256" key="3">
    <source>
        <dbReference type="ARBA" id="ARBA00022475"/>
    </source>
</evidence>
<proteinExistence type="inferred from homology"/>
<dbReference type="InterPro" id="IPR011014">
    <property type="entry name" value="MscS_channel_TM-2"/>
</dbReference>
<dbReference type="Gene3D" id="2.30.30.60">
    <property type="match status" value="1"/>
</dbReference>
<dbReference type="InterPro" id="IPR023408">
    <property type="entry name" value="MscS_beta-dom_sf"/>
</dbReference>
<feature type="transmembrane region" description="Helical" evidence="9">
    <location>
        <begin position="425"/>
        <end position="445"/>
    </location>
</feature>
<feature type="region of interest" description="Disordered" evidence="8">
    <location>
        <begin position="795"/>
        <end position="823"/>
    </location>
</feature>
<evidence type="ECO:0000259" key="12">
    <source>
        <dbReference type="Pfam" id="PF21082"/>
    </source>
</evidence>
<evidence type="ECO:0000256" key="7">
    <source>
        <dbReference type="SAM" id="Coils"/>
    </source>
</evidence>
<organism evidence="13 14">
    <name type="scientific">Antarcticimicrobium luteum</name>
    <dbReference type="NCBI Taxonomy" id="2547397"/>
    <lineage>
        <taxon>Bacteria</taxon>
        <taxon>Pseudomonadati</taxon>
        <taxon>Pseudomonadota</taxon>
        <taxon>Alphaproteobacteria</taxon>
        <taxon>Rhodobacterales</taxon>
        <taxon>Paracoccaceae</taxon>
        <taxon>Antarcticimicrobium</taxon>
    </lineage>
</organism>
<feature type="domain" description="DUF3772" evidence="11">
    <location>
        <begin position="162"/>
        <end position="219"/>
    </location>
</feature>
<name>A0A4R5VD86_9RHOB</name>
<dbReference type="SUPFAM" id="SSF50182">
    <property type="entry name" value="Sm-like ribonucleoproteins"/>
    <property type="match status" value="1"/>
</dbReference>
<evidence type="ECO:0000313" key="13">
    <source>
        <dbReference type="EMBL" id="TDK50291.1"/>
    </source>
</evidence>
<dbReference type="PANTHER" id="PTHR30347:SF1">
    <property type="entry name" value="MECHANOSENSITIVE CHANNEL MSCK"/>
    <property type="match status" value="1"/>
</dbReference>
<dbReference type="InterPro" id="IPR022249">
    <property type="entry name" value="DUF3772"/>
</dbReference>
<dbReference type="InterPro" id="IPR049278">
    <property type="entry name" value="MS_channel_C"/>
</dbReference>
<comment type="similarity">
    <text evidence="2">Belongs to the MscS (TC 1.A.23) family.</text>
</comment>
<dbReference type="Pfam" id="PF21082">
    <property type="entry name" value="MS_channel_3rd"/>
    <property type="match status" value="1"/>
</dbReference>
<evidence type="ECO:0000259" key="11">
    <source>
        <dbReference type="Pfam" id="PF12607"/>
    </source>
</evidence>
<feature type="transmembrane region" description="Helical" evidence="9">
    <location>
        <begin position="580"/>
        <end position="603"/>
    </location>
</feature>
<dbReference type="Gene3D" id="1.10.287.1260">
    <property type="match status" value="1"/>
</dbReference>
<evidence type="ECO:0000256" key="8">
    <source>
        <dbReference type="SAM" id="MobiDB-lite"/>
    </source>
</evidence>
<feature type="transmembrane region" description="Helical" evidence="9">
    <location>
        <begin position="310"/>
        <end position="328"/>
    </location>
</feature>
<feature type="compositionally biased region" description="Basic and acidic residues" evidence="8">
    <location>
        <begin position="814"/>
        <end position="823"/>
    </location>
</feature>
<dbReference type="SUPFAM" id="SSF82689">
    <property type="entry name" value="Mechanosensitive channel protein MscS (YggB), C-terminal domain"/>
    <property type="match status" value="1"/>
</dbReference>
<keyword evidence="14" id="KW-1185">Reference proteome</keyword>
<dbReference type="AlphaFoldDB" id="A0A4R5VD86"/>
<accession>A0A4R5VD86</accession>
<keyword evidence="6 9" id="KW-0472">Membrane</keyword>
<feature type="transmembrane region" description="Helical" evidence="9">
    <location>
        <begin position="274"/>
        <end position="298"/>
    </location>
</feature>
<feature type="domain" description="Mechanosensitive ion channel MscS C-terminal" evidence="12">
    <location>
        <begin position="700"/>
        <end position="782"/>
    </location>
</feature>
<feature type="domain" description="Mechanosensitive ion channel MscS" evidence="10">
    <location>
        <begin position="625"/>
        <end position="692"/>
    </location>
</feature>
<dbReference type="Pfam" id="PF12607">
    <property type="entry name" value="DUF3772"/>
    <property type="match status" value="1"/>
</dbReference>
<dbReference type="Pfam" id="PF00924">
    <property type="entry name" value="MS_channel_2nd"/>
    <property type="match status" value="1"/>
</dbReference>
<dbReference type="RefSeq" id="WP_133358945.1">
    <property type="nucleotide sequence ID" value="NZ_SMUV01000057.1"/>
</dbReference>
<keyword evidence="4 9" id="KW-0812">Transmembrane</keyword>
<evidence type="ECO:0000256" key="2">
    <source>
        <dbReference type="ARBA" id="ARBA00008017"/>
    </source>
</evidence>
<feature type="transmembrane region" description="Helical" evidence="9">
    <location>
        <begin position="451"/>
        <end position="469"/>
    </location>
</feature>
<dbReference type="GO" id="GO:0008381">
    <property type="term" value="F:mechanosensitive monoatomic ion channel activity"/>
    <property type="evidence" value="ECO:0007669"/>
    <property type="project" value="UniProtKB-ARBA"/>
</dbReference>
<evidence type="ECO:0000259" key="10">
    <source>
        <dbReference type="Pfam" id="PF00924"/>
    </source>
</evidence>
<dbReference type="InterPro" id="IPR052702">
    <property type="entry name" value="MscS-like_channel"/>
</dbReference>